<dbReference type="AlphaFoldDB" id="A0A6S6T7G2"/>
<gene>
    <name evidence="1" type="ORF">HELGO_WM36049</name>
</gene>
<dbReference type="EMBL" id="CACVAT010000242">
    <property type="protein sequence ID" value="CAA6815213.1"/>
    <property type="molecule type" value="Genomic_DNA"/>
</dbReference>
<organism evidence="1">
    <name type="scientific">uncultured Thiotrichaceae bacterium</name>
    <dbReference type="NCBI Taxonomy" id="298394"/>
    <lineage>
        <taxon>Bacteria</taxon>
        <taxon>Pseudomonadati</taxon>
        <taxon>Pseudomonadota</taxon>
        <taxon>Gammaproteobacteria</taxon>
        <taxon>Thiotrichales</taxon>
        <taxon>Thiotrichaceae</taxon>
        <taxon>environmental samples</taxon>
    </lineage>
</organism>
<proteinExistence type="predicted"/>
<evidence type="ECO:0000313" key="1">
    <source>
        <dbReference type="EMBL" id="CAA6815213.1"/>
    </source>
</evidence>
<sequence length="126" mass="14387">MKKQRGASFASWMVLAAAVVFVLVTIAKIAPVYMEYATVKSMVDKIAAETTVSSQTGNRQLRRKLDDYMNVNGLYTVQPEYFSIVDLPHEKNARGLQVKYEVRKHWLANIDFTMNFEHAAKLTKQN</sequence>
<reference evidence="1" key="1">
    <citation type="submission" date="2020-01" db="EMBL/GenBank/DDBJ databases">
        <authorList>
            <person name="Meier V. D."/>
            <person name="Meier V D."/>
        </authorList>
    </citation>
    <scope>NUCLEOTIDE SEQUENCE</scope>
    <source>
        <strain evidence="1">HLG_WM_MAG_09</strain>
    </source>
</reference>
<name>A0A6S6T7G2_9GAMM</name>
<dbReference type="Pfam" id="PF16137">
    <property type="entry name" value="DUF4845"/>
    <property type="match status" value="1"/>
</dbReference>
<evidence type="ECO:0008006" key="2">
    <source>
        <dbReference type="Google" id="ProtNLM"/>
    </source>
</evidence>
<protein>
    <recommendedName>
        <fullName evidence="2">DUF4845 domain-containing protein</fullName>
    </recommendedName>
</protein>
<accession>A0A6S6T7G2</accession>
<dbReference type="InterPro" id="IPR032314">
    <property type="entry name" value="DUF4845"/>
</dbReference>